<organism evidence="2 3">
    <name type="scientific">Marilutibacter penaei</name>
    <dbReference type="NCBI Taxonomy" id="2759900"/>
    <lineage>
        <taxon>Bacteria</taxon>
        <taxon>Pseudomonadati</taxon>
        <taxon>Pseudomonadota</taxon>
        <taxon>Gammaproteobacteria</taxon>
        <taxon>Lysobacterales</taxon>
        <taxon>Lysobacteraceae</taxon>
        <taxon>Marilutibacter</taxon>
    </lineage>
</organism>
<evidence type="ECO:0000313" key="2">
    <source>
        <dbReference type="EMBL" id="MBB1088431.1"/>
    </source>
</evidence>
<feature type="transmembrane region" description="Helical" evidence="1">
    <location>
        <begin position="81"/>
        <end position="102"/>
    </location>
</feature>
<dbReference type="EMBL" id="JACHTE010000005">
    <property type="protein sequence ID" value="MBB1088431.1"/>
    <property type="molecule type" value="Genomic_DNA"/>
</dbReference>
<dbReference type="Pfam" id="PF09842">
    <property type="entry name" value="DUF2069"/>
    <property type="match status" value="1"/>
</dbReference>
<name>A0A7W3U3U2_9GAMM</name>
<feature type="transmembrane region" description="Helical" evidence="1">
    <location>
        <begin position="30"/>
        <end position="48"/>
    </location>
</feature>
<proteinExistence type="predicted"/>
<keyword evidence="1" id="KW-0812">Transmembrane</keyword>
<evidence type="ECO:0000256" key="1">
    <source>
        <dbReference type="SAM" id="Phobius"/>
    </source>
</evidence>
<protein>
    <submittedName>
        <fullName evidence="2">DUF2069 domain-containing protein</fullName>
    </submittedName>
</protein>
<comment type="caution">
    <text evidence="2">The sequence shown here is derived from an EMBL/GenBank/DDBJ whole genome shotgun (WGS) entry which is preliminary data.</text>
</comment>
<accession>A0A7W3U3U2</accession>
<dbReference type="RefSeq" id="WP_182669214.1">
    <property type="nucleotide sequence ID" value="NZ_JACHTE010000005.1"/>
</dbReference>
<dbReference type="AlphaFoldDB" id="A0A7W3U3U2"/>
<reference evidence="2 3" key="1">
    <citation type="submission" date="2020-07" db="EMBL/GenBank/DDBJ databases">
        <authorList>
            <person name="Xu S."/>
            <person name="Li A."/>
        </authorList>
    </citation>
    <scope>NUCLEOTIDE SEQUENCE [LARGE SCALE GENOMIC DNA]</scope>
    <source>
        <strain evidence="2 3">SG-8</strain>
    </source>
</reference>
<keyword evidence="1" id="KW-1133">Transmembrane helix</keyword>
<sequence length="112" mass="12526">MIASHRLLSVLLVALAAVYAAWFHDDRHAIAAMLFFVLPPLLMAWGAWYRGRLSVFWAGVFGLGWFCHGVMVAWAHPELRLFAWPVLLLAIAIITAASWPGLRGRFASRRPG</sequence>
<evidence type="ECO:0000313" key="3">
    <source>
        <dbReference type="Proteomes" id="UP000552587"/>
    </source>
</evidence>
<keyword evidence="1" id="KW-0472">Membrane</keyword>
<gene>
    <name evidence="2" type="ORF">H4F99_08000</name>
</gene>
<feature type="transmembrane region" description="Helical" evidence="1">
    <location>
        <begin position="55"/>
        <end position="75"/>
    </location>
</feature>
<dbReference type="Proteomes" id="UP000552587">
    <property type="component" value="Unassembled WGS sequence"/>
</dbReference>
<keyword evidence="3" id="KW-1185">Reference proteome</keyword>
<dbReference type="InterPro" id="IPR018643">
    <property type="entry name" value="DUF2069_membrane"/>
</dbReference>